<dbReference type="RefSeq" id="WP_148074228.1">
    <property type="nucleotide sequence ID" value="NZ_CP042913.1"/>
</dbReference>
<dbReference type="GO" id="GO:0030246">
    <property type="term" value="F:carbohydrate binding"/>
    <property type="evidence" value="ECO:0007669"/>
    <property type="project" value="UniProtKB-ARBA"/>
</dbReference>
<dbReference type="Gene3D" id="3.40.50.2300">
    <property type="match status" value="2"/>
</dbReference>
<dbReference type="PANTHER" id="PTHR46847:SF1">
    <property type="entry name" value="D-ALLOSE-BINDING PERIPLASMIC PROTEIN-RELATED"/>
    <property type="match status" value="1"/>
</dbReference>
<comment type="subcellular location">
    <subcellularLocation>
        <location evidence="1">Cell envelope</location>
    </subcellularLocation>
</comment>
<sequence length="360" mass="39369">MSRSNLFFLAVAVGAIGMAMWYRQQVFKEKPVPTTPKLAFVTGGSGPYWQLTAEGARAAAESLQCDVDIELPKDDESLDQQMAILTRLNLEELDGVALSPLDAEGQTNMINRIQQQTNVVTFDSDAPHSLRRGHVGTSNFGAGGICARLVAEALPDGGDVLVLMANLTKENMIDRKIGFEETLNKPPVAAEEDEEEEEEEEEEEKAEEKQAAPKYNIVGFLIDNGDASISKQNILVTLKSHPELSCIVGMNSQHGAIIMDVLKEEDKLGKIKVVTFDAEPATLEGIEEGNIFATIAQDPYKYGFEATRMLSTLSRSGVEELPIVGGGTVNINAEPIHQEELKEFKDRLLARTNKPEKPGK</sequence>
<proteinExistence type="inferred from homology"/>
<feature type="compositionally biased region" description="Acidic residues" evidence="4">
    <location>
        <begin position="190"/>
        <end position="205"/>
    </location>
</feature>
<dbReference type="InterPro" id="IPR025997">
    <property type="entry name" value="SBP_2_dom"/>
</dbReference>
<dbReference type="AlphaFoldDB" id="A0A5B9Q9N1"/>
<feature type="domain" description="Periplasmic binding protein" evidence="5">
    <location>
        <begin position="43"/>
        <end position="313"/>
    </location>
</feature>
<reference evidence="6 7" key="1">
    <citation type="submission" date="2019-08" db="EMBL/GenBank/DDBJ databases">
        <title>Deep-cultivation of Planctomycetes and their phenomic and genomic characterization uncovers novel biology.</title>
        <authorList>
            <person name="Wiegand S."/>
            <person name="Jogler M."/>
            <person name="Boedeker C."/>
            <person name="Pinto D."/>
            <person name="Vollmers J."/>
            <person name="Rivas-Marin E."/>
            <person name="Kohn T."/>
            <person name="Peeters S.H."/>
            <person name="Heuer A."/>
            <person name="Rast P."/>
            <person name="Oberbeckmann S."/>
            <person name="Bunk B."/>
            <person name="Jeske O."/>
            <person name="Meyerdierks A."/>
            <person name="Storesund J.E."/>
            <person name="Kallscheuer N."/>
            <person name="Luecker S."/>
            <person name="Lage O.M."/>
            <person name="Pohl T."/>
            <person name="Merkel B.J."/>
            <person name="Hornburger P."/>
            <person name="Mueller R.-W."/>
            <person name="Bruemmer F."/>
            <person name="Labrenz M."/>
            <person name="Spormann A.M."/>
            <person name="Op den Camp H."/>
            <person name="Overmann J."/>
            <person name="Amann R."/>
            <person name="Jetten M.S.M."/>
            <person name="Mascher T."/>
            <person name="Medema M.H."/>
            <person name="Devos D.P."/>
            <person name="Kaster A.-K."/>
            <person name="Ovreas L."/>
            <person name="Rohde M."/>
            <person name="Galperin M.Y."/>
            <person name="Jogler C."/>
        </authorList>
    </citation>
    <scope>NUCLEOTIDE SEQUENCE [LARGE SCALE GENOMIC DNA]</scope>
    <source>
        <strain evidence="6 7">Pr1d</strain>
    </source>
</reference>
<dbReference type="InterPro" id="IPR028082">
    <property type="entry name" value="Peripla_BP_I"/>
</dbReference>
<name>A0A5B9Q9N1_9BACT</name>
<evidence type="ECO:0000313" key="6">
    <source>
        <dbReference type="EMBL" id="QEG35754.1"/>
    </source>
</evidence>
<evidence type="ECO:0000256" key="3">
    <source>
        <dbReference type="ARBA" id="ARBA00022729"/>
    </source>
</evidence>
<feature type="region of interest" description="Disordered" evidence="4">
    <location>
        <begin position="183"/>
        <end position="210"/>
    </location>
</feature>
<dbReference type="OrthoDB" id="569491at2"/>
<accession>A0A5B9Q9N1</accession>
<evidence type="ECO:0000256" key="1">
    <source>
        <dbReference type="ARBA" id="ARBA00004196"/>
    </source>
</evidence>
<evidence type="ECO:0000313" key="7">
    <source>
        <dbReference type="Proteomes" id="UP000323917"/>
    </source>
</evidence>
<evidence type="ECO:0000256" key="2">
    <source>
        <dbReference type="ARBA" id="ARBA00007639"/>
    </source>
</evidence>
<comment type="similarity">
    <text evidence="2">Belongs to the bacterial solute-binding protein 2 family.</text>
</comment>
<dbReference type="Proteomes" id="UP000323917">
    <property type="component" value="Chromosome"/>
</dbReference>
<organism evidence="6 7">
    <name type="scientific">Bythopirellula goksoeyrii</name>
    <dbReference type="NCBI Taxonomy" id="1400387"/>
    <lineage>
        <taxon>Bacteria</taxon>
        <taxon>Pseudomonadati</taxon>
        <taxon>Planctomycetota</taxon>
        <taxon>Planctomycetia</taxon>
        <taxon>Pirellulales</taxon>
        <taxon>Lacipirellulaceae</taxon>
        <taxon>Bythopirellula</taxon>
    </lineage>
</organism>
<dbReference type="Pfam" id="PF13407">
    <property type="entry name" value="Peripla_BP_4"/>
    <property type="match status" value="1"/>
</dbReference>
<keyword evidence="3" id="KW-0732">Signal</keyword>
<dbReference type="KEGG" id="bgok:Pr1d_30600"/>
<evidence type="ECO:0000259" key="5">
    <source>
        <dbReference type="Pfam" id="PF13407"/>
    </source>
</evidence>
<dbReference type="GO" id="GO:0030313">
    <property type="term" value="C:cell envelope"/>
    <property type="evidence" value="ECO:0007669"/>
    <property type="project" value="UniProtKB-SubCell"/>
</dbReference>
<keyword evidence="7" id="KW-1185">Reference proteome</keyword>
<evidence type="ECO:0000256" key="4">
    <source>
        <dbReference type="SAM" id="MobiDB-lite"/>
    </source>
</evidence>
<dbReference type="EMBL" id="CP042913">
    <property type="protein sequence ID" value="QEG35754.1"/>
    <property type="molecule type" value="Genomic_DNA"/>
</dbReference>
<dbReference type="PANTHER" id="PTHR46847">
    <property type="entry name" value="D-ALLOSE-BINDING PERIPLASMIC PROTEIN-RELATED"/>
    <property type="match status" value="1"/>
</dbReference>
<gene>
    <name evidence="6" type="ORF">Pr1d_30600</name>
</gene>
<protein>
    <submittedName>
        <fullName evidence="6">D-allose transporter subunit</fullName>
    </submittedName>
</protein>
<dbReference type="SUPFAM" id="SSF53822">
    <property type="entry name" value="Periplasmic binding protein-like I"/>
    <property type="match status" value="1"/>
</dbReference>